<feature type="transmembrane region" description="Helical" evidence="2">
    <location>
        <begin position="230"/>
        <end position="251"/>
    </location>
</feature>
<dbReference type="OrthoDB" id="6021743at2759"/>
<evidence type="ECO:0000313" key="3">
    <source>
        <dbReference type="EMBL" id="TKA37252.1"/>
    </source>
</evidence>
<reference evidence="3 4" key="1">
    <citation type="submission" date="2017-03" db="EMBL/GenBank/DDBJ databases">
        <title>Genomes of endolithic fungi from Antarctica.</title>
        <authorList>
            <person name="Coleine C."/>
            <person name="Masonjones S."/>
            <person name="Stajich J.E."/>
        </authorList>
    </citation>
    <scope>NUCLEOTIDE SEQUENCE [LARGE SCALE GENOMIC DNA]</scope>
    <source>
        <strain evidence="3 4">CCFEE 5311</strain>
    </source>
</reference>
<keyword evidence="2" id="KW-1133">Transmembrane helix</keyword>
<evidence type="ECO:0000256" key="2">
    <source>
        <dbReference type="SAM" id="Phobius"/>
    </source>
</evidence>
<feature type="compositionally biased region" description="Acidic residues" evidence="1">
    <location>
        <begin position="20"/>
        <end position="29"/>
    </location>
</feature>
<name>A0A4U0UPQ2_9PEZI</name>
<feature type="region of interest" description="Disordered" evidence="1">
    <location>
        <begin position="1"/>
        <end position="80"/>
    </location>
</feature>
<comment type="caution">
    <text evidence="3">The sequence shown here is derived from an EMBL/GenBank/DDBJ whole genome shotgun (WGS) entry which is preliminary data.</text>
</comment>
<feature type="compositionally biased region" description="Basic and acidic residues" evidence="1">
    <location>
        <begin position="1"/>
        <end position="11"/>
    </location>
</feature>
<gene>
    <name evidence="3" type="ORF">B0A54_11237</name>
</gene>
<sequence length="301" mass="33407">MQGLDSIHDQPDFGLRTADFFEDTSEDDSAILPEPGSETQNVEPLQRSRKGRKGRQSLIDGRPLAPNGEPKRVSPPPDEGYQRLVGLPALDFDDEELFRQLRLRYRRLSGPMLFLSARSLRRIVVSGPASKAADAGYGWLHQPRSPRVLAYRGLSDTFSEEKILQHYRKPALGRQRYAFVHWAHRLAAAPPVRTPQGDDDVRQTVEVDLVRRMEQPEGLEFVVSWSIARIMLVIAVILALSIGAALLWVFLGRNTVFGGLPHGGFHDAGDRVGSGVLIGICIILIGLTSMAGWLGVSWLVM</sequence>
<accession>A0A4U0UPQ2</accession>
<keyword evidence="2" id="KW-0812">Transmembrane</keyword>
<dbReference type="AlphaFoldDB" id="A0A4U0UPQ2"/>
<evidence type="ECO:0000313" key="4">
    <source>
        <dbReference type="Proteomes" id="UP000310066"/>
    </source>
</evidence>
<protein>
    <submittedName>
        <fullName evidence="3">Uncharacterized protein</fullName>
    </submittedName>
</protein>
<feature type="transmembrane region" description="Helical" evidence="2">
    <location>
        <begin position="276"/>
        <end position="300"/>
    </location>
</feature>
<evidence type="ECO:0000256" key="1">
    <source>
        <dbReference type="SAM" id="MobiDB-lite"/>
    </source>
</evidence>
<dbReference type="Proteomes" id="UP000310066">
    <property type="component" value="Unassembled WGS sequence"/>
</dbReference>
<proteinExistence type="predicted"/>
<dbReference type="EMBL" id="NAJP01000053">
    <property type="protein sequence ID" value="TKA37252.1"/>
    <property type="molecule type" value="Genomic_DNA"/>
</dbReference>
<organism evidence="3 4">
    <name type="scientific">Friedmanniomyces endolithicus</name>
    <dbReference type="NCBI Taxonomy" id="329885"/>
    <lineage>
        <taxon>Eukaryota</taxon>
        <taxon>Fungi</taxon>
        <taxon>Dikarya</taxon>
        <taxon>Ascomycota</taxon>
        <taxon>Pezizomycotina</taxon>
        <taxon>Dothideomycetes</taxon>
        <taxon>Dothideomycetidae</taxon>
        <taxon>Mycosphaerellales</taxon>
        <taxon>Teratosphaeriaceae</taxon>
        <taxon>Friedmanniomyces</taxon>
    </lineage>
</organism>
<keyword evidence="2" id="KW-0472">Membrane</keyword>